<name>A0A239BT65_9ACTN</name>
<accession>A0A239BT65</accession>
<keyword evidence="3" id="KW-1185">Reference proteome</keyword>
<evidence type="ECO:0000259" key="1">
    <source>
        <dbReference type="Pfam" id="PF01370"/>
    </source>
</evidence>
<sequence length="321" mass="33610">MRILILGGSGFVGRVLASTAVSAGHHVTVFNRGHREPVPGVETLTGDRLTGDGLAALGTGTWDAVVDTWSAGASPVGTAAALLAGRAGHLTYVSSRSVYRWLAAQPLSEDSPLADLDDPGYAGDKLRGERATEAFGGPVLLARAGLILGPHEDIGRLPWWLDRLHRGGPTLAPGPRELPLQYIDVRDLALFILDNVGTSGAVNVVGESGHATMGSLLDAANTVTGGRAELRWTDPEPILAAGVEPWTDLPIWLPPGESHDFMHRADVSKALAAGLRCRPVTETVADTWSWLSGLPGAAPQRADRPAVGLDPELEAKILGIG</sequence>
<dbReference type="Proteomes" id="UP000198415">
    <property type="component" value="Unassembled WGS sequence"/>
</dbReference>
<dbReference type="RefSeq" id="WP_089295665.1">
    <property type="nucleotide sequence ID" value="NZ_BOMU01000062.1"/>
</dbReference>
<dbReference type="InterPro" id="IPR001509">
    <property type="entry name" value="Epimerase_deHydtase"/>
</dbReference>
<dbReference type="InterPro" id="IPR036291">
    <property type="entry name" value="NAD(P)-bd_dom_sf"/>
</dbReference>
<dbReference type="Gene3D" id="3.40.50.720">
    <property type="entry name" value="NAD(P)-binding Rossmann-like Domain"/>
    <property type="match status" value="1"/>
</dbReference>
<gene>
    <name evidence="2" type="ORF">SAMN06264365_110106</name>
</gene>
<dbReference type="AlphaFoldDB" id="A0A239BT65"/>
<evidence type="ECO:0000313" key="3">
    <source>
        <dbReference type="Proteomes" id="UP000198415"/>
    </source>
</evidence>
<reference evidence="2 3" key="1">
    <citation type="submission" date="2017-06" db="EMBL/GenBank/DDBJ databases">
        <authorList>
            <person name="Kim H.J."/>
            <person name="Triplett B.A."/>
        </authorList>
    </citation>
    <scope>NUCLEOTIDE SEQUENCE [LARGE SCALE GENOMIC DNA]</scope>
    <source>
        <strain evidence="2 3">DSM 43151</strain>
    </source>
</reference>
<dbReference type="Pfam" id="PF01370">
    <property type="entry name" value="Epimerase"/>
    <property type="match status" value="1"/>
</dbReference>
<feature type="domain" description="NAD-dependent epimerase/dehydratase" evidence="1">
    <location>
        <begin position="3"/>
        <end position="192"/>
    </location>
</feature>
<evidence type="ECO:0000313" key="2">
    <source>
        <dbReference type="EMBL" id="SNS10842.1"/>
    </source>
</evidence>
<organism evidence="2 3">
    <name type="scientific">Actinoplanes regularis</name>
    <dbReference type="NCBI Taxonomy" id="52697"/>
    <lineage>
        <taxon>Bacteria</taxon>
        <taxon>Bacillati</taxon>
        <taxon>Actinomycetota</taxon>
        <taxon>Actinomycetes</taxon>
        <taxon>Micromonosporales</taxon>
        <taxon>Micromonosporaceae</taxon>
        <taxon>Actinoplanes</taxon>
    </lineage>
</organism>
<dbReference type="EMBL" id="FZNR01000010">
    <property type="protein sequence ID" value="SNS10842.1"/>
    <property type="molecule type" value="Genomic_DNA"/>
</dbReference>
<dbReference type="InterPro" id="IPR050177">
    <property type="entry name" value="Lipid_A_modif_metabolic_enz"/>
</dbReference>
<proteinExistence type="predicted"/>
<dbReference type="SUPFAM" id="SSF51735">
    <property type="entry name" value="NAD(P)-binding Rossmann-fold domains"/>
    <property type="match status" value="1"/>
</dbReference>
<dbReference type="OrthoDB" id="7941246at2"/>
<dbReference type="PANTHER" id="PTHR43245:SF13">
    <property type="entry name" value="UDP-D-APIOSE_UDP-D-XYLOSE SYNTHASE 2"/>
    <property type="match status" value="1"/>
</dbReference>
<dbReference type="PANTHER" id="PTHR43245">
    <property type="entry name" value="BIFUNCTIONAL POLYMYXIN RESISTANCE PROTEIN ARNA"/>
    <property type="match status" value="1"/>
</dbReference>
<protein>
    <submittedName>
        <fullName evidence="2">Nucleoside-diphosphate-sugar epimerase</fullName>
    </submittedName>
</protein>